<evidence type="ECO:0000313" key="4">
    <source>
        <dbReference type="Proteomes" id="UP000215595"/>
    </source>
</evidence>
<name>A0A258FMN4_9CAUL</name>
<reference evidence="3 4" key="1">
    <citation type="submission" date="2017-03" db="EMBL/GenBank/DDBJ databases">
        <title>Lifting the veil on microbial sulfur biogeochemistry in mining wastewaters.</title>
        <authorList>
            <person name="Kantor R.S."/>
            <person name="Colenbrander Nelson T."/>
            <person name="Marshall S."/>
            <person name="Bennett D."/>
            <person name="Apte S."/>
            <person name="Camacho D."/>
            <person name="Thomas B.C."/>
            <person name="Warren L.A."/>
            <person name="Banfield J.F."/>
        </authorList>
    </citation>
    <scope>NUCLEOTIDE SEQUENCE [LARGE SCALE GENOMIC DNA]</scope>
    <source>
        <strain evidence="3">32-69-9</strain>
    </source>
</reference>
<feature type="transmembrane region" description="Helical" evidence="2">
    <location>
        <begin position="12"/>
        <end position="30"/>
    </location>
</feature>
<feature type="compositionally biased region" description="Basic and acidic residues" evidence="1">
    <location>
        <begin position="47"/>
        <end position="59"/>
    </location>
</feature>
<evidence type="ECO:0000256" key="1">
    <source>
        <dbReference type="SAM" id="MobiDB-lite"/>
    </source>
</evidence>
<accession>A0A258FMN4</accession>
<keyword evidence="2" id="KW-1133">Transmembrane helix</keyword>
<keyword evidence="2" id="KW-0812">Transmembrane</keyword>
<organism evidence="3 4">
    <name type="scientific">Brevundimonas subvibrioides</name>
    <dbReference type="NCBI Taxonomy" id="74313"/>
    <lineage>
        <taxon>Bacteria</taxon>
        <taxon>Pseudomonadati</taxon>
        <taxon>Pseudomonadota</taxon>
        <taxon>Alphaproteobacteria</taxon>
        <taxon>Caulobacterales</taxon>
        <taxon>Caulobacteraceae</taxon>
        <taxon>Brevundimonas</taxon>
    </lineage>
</organism>
<evidence type="ECO:0000313" key="3">
    <source>
        <dbReference type="EMBL" id="OYX33761.1"/>
    </source>
</evidence>
<dbReference type="AlphaFoldDB" id="A0A258FMN4"/>
<dbReference type="Proteomes" id="UP000215595">
    <property type="component" value="Unassembled WGS sequence"/>
</dbReference>
<feature type="region of interest" description="Disordered" evidence="1">
    <location>
        <begin position="47"/>
        <end position="67"/>
    </location>
</feature>
<sequence>MTLFGTTLDGMQIAQLVGLLAVLALWIFAFRGARGYERWVKGWSNEKKAEATKKNEAPKRTPTGPWG</sequence>
<protein>
    <submittedName>
        <fullName evidence="3">Uncharacterized protein</fullName>
    </submittedName>
</protein>
<keyword evidence="2" id="KW-0472">Membrane</keyword>
<proteinExistence type="predicted"/>
<dbReference type="EMBL" id="NCEB01000014">
    <property type="protein sequence ID" value="OYX33761.1"/>
    <property type="molecule type" value="Genomic_DNA"/>
</dbReference>
<evidence type="ECO:0000256" key="2">
    <source>
        <dbReference type="SAM" id="Phobius"/>
    </source>
</evidence>
<gene>
    <name evidence="3" type="ORF">B7Z01_08415</name>
</gene>
<comment type="caution">
    <text evidence="3">The sequence shown here is derived from an EMBL/GenBank/DDBJ whole genome shotgun (WGS) entry which is preliminary data.</text>
</comment>